<dbReference type="OrthoDB" id="8446043at2"/>
<sequence>MTGQALGYGTDRDMSTSEILALLREHLDVVIALGSALVALVSAFASRAETRRQRRLQTERLRQSIDAASLEWGNHAIDALGRAAMFARTRHLQANEGSFVGGKTSQLIGLSALVERGRMFFPNLDADNKGVDKDSAYRGHRPPILDAVMWAYFELQAMTRDGGPTGDNSADFIEDCRRLMVSELQAHLDPRRLDKIVERYNDQTQDNRRDAINRAKALKARLETRRPGVILDTSDVPGTQTETKQ</sequence>
<keyword evidence="2" id="KW-0812">Transmembrane</keyword>
<feature type="transmembrane region" description="Helical" evidence="2">
    <location>
        <begin position="29"/>
        <end position="46"/>
    </location>
</feature>
<keyword evidence="2" id="KW-1133">Transmembrane helix</keyword>
<dbReference type="STRING" id="1280953.HOC_06613"/>
<name>A0A059G8W2_9PROT</name>
<evidence type="ECO:0000313" key="3">
    <source>
        <dbReference type="EMBL" id="KDA03287.1"/>
    </source>
</evidence>
<gene>
    <name evidence="3" type="ORF">HOC_06613</name>
</gene>
<evidence type="ECO:0000256" key="1">
    <source>
        <dbReference type="SAM" id="MobiDB-lite"/>
    </source>
</evidence>
<feature type="compositionally biased region" description="Polar residues" evidence="1">
    <location>
        <begin position="236"/>
        <end position="245"/>
    </location>
</feature>
<dbReference type="AlphaFoldDB" id="A0A059G8W2"/>
<evidence type="ECO:0000313" key="4">
    <source>
        <dbReference type="Proteomes" id="UP000024942"/>
    </source>
</evidence>
<evidence type="ECO:0000256" key="2">
    <source>
        <dbReference type="SAM" id="Phobius"/>
    </source>
</evidence>
<accession>A0A059G8W2</accession>
<protein>
    <submittedName>
        <fullName evidence="3">Uncharacterized protein</fullName>
    </submittedName>
</protein>
<keyword evidence="4" id="KW-1185">Reference proteome</keyword>
<dbReference type="EMBL" id="ARYL01000007">
    <property type="protein sequence ID" value="KDA03287.1"/>
    <property type="molecule type" value="Genomic_DNA"/>
</dbReference>
<comment type="caution">
    <text evidence="3">The sequence shown here is derived from an EMBL/GenBank/DDBJ whole genome shotgun (WGS) entry which is preliminary data.</text>
</comment>
<keyword evidence="2" id="KW-0472">Membrane</keyword>
<dbReference type="eggNOG" id="ENOG5032YM6">
    <property type="taxonomic scope" value="Bacteria"/>
</dbReference>
<proteinExistence type="predicted"/>
<dbReference type="RefSeq" id="WP_035536862.1">
    <property type="nucleotide sequence ID" value="NZ_ARYL01000007.1"/>
</dbReference>
<feature type="region of interest" description="Disordered" evidence="1">
    <location>
        <begin position="226"/>
        <end position="245"/>
    </location>
</feature>
<dbReference type="PATRIC" id="fig|1280953.3.peg.1338"/>
<dbReference type="Proteomes" id="UP000024942">
    <property type="component" value="Unassembled WGS sequence"/>
</dbReference>
<reference evidence="3 4" key="1">
    <citation type="journal article" date="2014" name="Antonie Van Leeuwenhoek">
        <title>Hyphomonas beringensis sp. nov. and Hyphomonas chukchiensis sp. nov., isolated from surface seawater of the Bering Sea and Chukchi Sea.</title>
        <authorList>
            <person name="Li C."/>
            <person name="Lai Q."/>
            <person name="Li G."/>
            <person name="Dong C."/>
            <person name="Wang J."/>
            <person name="Liao Y."/>
            <person name="Shao Z."/>
        </authorList>
    </citation>
    <scope>NUCLEOTIDE SEQUENCE [LARGE SCALE GENOMIC DNA]</scope>
    <source>
        <strain evidence="3 4">SCH89</strain>
    </source>
</reference>
<organism evidence="3 4">
    <name type="scientific">Hyphomonas oceanitis SCH89</name>
    <dbReference type="NCBI Taxonomy" id="1280953"/>
    <lineage>
        <taxon>Bacteria</taxon>
        <taxon>Pseudomonadati</taxon>
        <taxon>Pseudomonadota</taxon>
        <taxon>Alphaproteobacteria</taxon>
        <taxon>Hyphomonadales</taxon>
        <taxon>Hyphomonadaceae</taxon>
        <taxon>Hyphomonas</taxon>
    </lineage>
</organism>